<dbReference type="SUPFAM" id="SSF55785">
    <property type="entry name" value="PYP-like sensor domain (PAS domain)"/>
    <property type="match status" value="1"/>
</dbReference>
<dbReference type="InterPro" id="IPR050956">
    <property type="entry name" value="2C_system_His_kinase"/>
</dbReference>
<feature type="compositionally biased region" description="Basic and acidic residues" evidence="3">
    <location>
        <begin position="113"/>
        <end position="126"/>
    </location>
</feature>
<dbReference type="SUPFAM" id="SSF52172">
    <property type="entry name" value="CheY-like"/>
    <property type="match status" value="1"/>
</dbReference>
<dbReference type="Gene3D" id="3.40.50.2300">
    <property type="match status" value="1"/>
</dbReference>
<dbReference type="AlphaFoldDB" id="A0A074YFJ5"/>
<evidence type="ECO:0000259" key="5">
    <source>
        <dbReference type="PROSITE" id="PS50110"/>
    </source>
</evidence>
<accession>A0A074YFJ5</accession>
<dbReference type="Gene3D" id="3.30.565.10">
    <property type="entry name" value="Histidine kinase-like ATPase, C-terminal domain"/>
    <property type="match status" value="1"/>
</dbReference>
<dbReference type="InterPro" id="IPR005467">
    <property type="entry name" value="His_kinase_dom"/>
</dbReference>
<dbReference type="RefSeq" id="XP_013345146.1">
    <property type="nucleotide sequence ID" value="XM_013489692.1"/>
</dbReference>
<dbReference type="InterPro" id="IPR036097">
    <property type="entry name" value="HisK_dim/P_sf"/>
</dbReference>
<evidence type="ECO:0000256" key="3">
    <source>
        <dbReference type="SAM" id="MobiDB-lite"/>
    </source>
</evidence>
<dbReference type="PANTHER" id="PTHR43719">
    <property type="entry name" value="TWO-COMPONENT HISTIDINE KINASE"/>
    <property type="match status" value="1"/>
</dbReference>
<dbReference type="InterPro" id="IPR003661">
    <property type="entry name" value="HisK_dim/P_dom"/>
</dbReference>
<dbReference type="Pfam" id="PF02518">
    <property type="entry name" value="HATPase_c"/>
    <property type="match status" value="1"/>
</dbReference>
<dbReference type="Gene3D" id="3.30.450.20">
    <property type="entry name" value="PAS domain"/>
    <property type="match status" value="2"/>
</dbReference>
<feature type="compositionally biased region" description="Low complexity" evidence="3">
    <location>
        <begin position="139"/>
        <end position="153"/>
    </location>
</feature>
<evidence type="ECO:0000313" key="9">
    <source>
        <dbReference type="Proteomes" id="UP000030641"/>
    </source>
</evidence>
<dbReference type="SMART" id="SM00448">
    <property type="entry name" value="REC"/>
    <property type="match status" value="1"/>
</dbReference>
<dbReference type="PRINTS" id="PR00344">
    <property type="entry name" value="BCTRLSENSOR"/>
</dbReference>
<dbReference type="SMART" id="SM00091">
    <property type="entry name" value="PAS"/>
    <property type="match status" value="1"/>
</dbReference>
<dbReference type="InterPro" id="IPR011006">
    <property type="entry name" value="CheY-like_superfamily"/>
</dbReference>
<dbReference type="GO" id="GO:0000155">
    <property type="term" value="F:phosphorelay sensor kinase activity"/>
    <property type="evidence" value="ECO:0007669"/>
    <property type="project" value="InterPro"/>
</dbReference>
<feature type="domain" description="Response regulatory" evidence="5">
    <location>
        <begin position="978"/>
        <end position="1110"/>
    </location>
</feature>
<evidence type="ECO:0000259" key="6">
    <source>
        <dbReference type="PROSITE" id="PS50112"/>
    </source>
</evidence>
<name>A0A074YFJ5_AURSE</name>
<evidence type="ECO:0000313" key="8">
    <source>
        <dbReference type="EMBL" id="KEQ96520.1"/>
    </source>
</evidence>
<organism evidence="8 9">
    <name type="scientific">Aureobasidium subglaciale (strain EXF-2481)</name>
    <name type="common">Aureobasidium pullulans var. subglaciale</name>
    <dbReference type="NCBI Taxonomy" id="1043005"/>
    <lineage>
        <taxon>Eukaryota</taxon>
        <taxon>Fungi</taxon>
        <taxon>Dikarya</taxon>
        <taxon>Ascomycota</taxon>
        <taxon>Pezizomycotina</taxon>
        <taxon>Dothideomycetes</taxon>
        <taxon>Dothideomycetidae</taxon>
        <taxon>Dothideales</taxon>
        <taxon>Saccotheciaceae</taxon>
        <taxon>Aureobasidium</taxon>
    </lineage>
</organism>
<dbReference type="InterPro" id="IPR035965">
    <property type="entry name" value="PAS-like_dom_sf"/>
</dbReference>
<sequence>MDNNMPSQDLPPDLDALVDFIADDTRATLILELATSSSVYRNIAFDTLVATESQSSVSPGWLELLIFSACDATTLKARQTEELGSFASHQWSRKRIGTQWIAVTCLDSSVRDFPSDRPKDDARKNVPETIPLLRHESETSTTSASTHTSNSSTFDVDAPLEDMTVDWLLFPHLTSDPFIDFLIHHNWQDKAIGPIHAWPTMLRQMYTTILASREPRILYWGNDMLMLYNEQARFVTGEMHTVSLGEPFKQVWGEAIDTEIVKMIKTGIKRGKPVCQRDYELILTRYGFPESCFFDLVFLPIPSPEGRYLGVLTEFTEITEKVLQRNRHEVSRSLLENISKAINLQDLWQRFVHTLESNSRDISYAVVYTRATSSSESDQDAFQLEANCNVESLQKHPSHMVITALNRSTTEVIILQQSKGTLPPELAVSVSEVGNVDAAYILPVIGLDGVRLSGIVVLGLNPRRAMSPSIRQFAESIRDMLFKSVALFSLPMEQRESREISRALSQQLETMTMKAERSEQNFARMLRDAPIGMCMHRDDGHCVYVNDVCLELLGMSKGQFFKAAEVGLAWRDAVHDEDFETVNQAWNTAIEKGTPASAEFRVKALSSQGETRWLEISAQQRHDRSGNLEYLYVWLRDISTRKQLAEQKLADALETKRRSEIFIDMVSHEMRNPLGAILLLTDAILSSLPPVMGTDQLCTLTPEIRHTLVDIAANIQLCAKHQKVIIDEVLTFSRLDSKLLVLAPEKISPSETVQSVLKMVKAELDYDKIQGLLEIQQSYVDLAVSNVLLDPGRLSQVILNLMTNAIKFTKNSSKRQITISIAASRTKPTASDCRVTLIDPREDKPAKAARRMSITDEPVGEDVYLIISVRDTGCGLTATEMGHLFHRFSQASPKTYKQYGGSGLGLFISRELVELQGGQIGVHSEFGKGSTFAFYLETARVETSVQPPSAKIAQTSISDHMRVVDGPAALRTQAQDLHVLVVEDNAINQKILAQQLRKTGCAKVHVADHGVDALELLSTTTFHKAAGLEQLPLSVILLDVEMPIMDGLACARRIRELERTKEIIRHVPIIGITANARVEQIASCIDAGMDEVVTKPFRVMDLLPRMMALVDQHSPIA</sequence>
<dbReference type="SMART" id="SM00387">
    <property type="entry name" value="HATPase_c"/>
    <property type="match status" value="1"/>
</dbReference>
<proteinExistence type="predicted"/>
<reference evidence="8 9" key="1">
    <citation type="journal article" date="2014" name="BMC Genomics">
        <title>Genome sequencing of four Aureobasidium pullulans varieties: biotechnological potential, stress tolerance, and description of new species.</title>
        <authorList>
            <person name="Gostin Ar C."/>
            <person name="Ohm R.A."/>
            <person name="Kogej T."/>
            <person name="Sonjak S."/>
            <person name="Turk M."/>
            <person name="Zajc J."/>
            <person name="Zalar P."/>
            <person name="Grube M."/>
            <person name="Sun H."/>
            <person name="Han J."/>
            <person name="Sharma A."/>
            <person name="Chiniquy J."/>
            <person name="Ngan C.Y."/>
            <person name="Lipzen A."/>
            <person name="Barry K."/>
            <person name="Grigoriev I.V."/>
            <person name="Gunde-Cimerman N."/>
        </authorList>
    </citation>
    <scope>NUCLEOTIDE SEQUENCE [LARGE SCALE GENOMIC DNA]</scope>
    <source>
        <strain evidence="8 9">EXF-2481</strain>
    </source>
</reference>
<dbReference type="InterPro" id="IPR000014">
    <property type="entry name" value="PAS"/>
</dbReference>
<dbReference type="OrthoDB" id="60033at2759"/>
<dbReference type="HOGENOM" id="CLU_000445_82_4_1"/>
<evidence type="ECO:0000256" key="2">
    <source>
        <dbReference type="PROSITE-ProRule" id="PRU00169"/>
    </source>
</evidence>
<dbReference type="NCBIfam" id="TIGR00229">
    <property type="entry name" value="sensory_box"/>
    <property type="match status" value="1"/>
</dbReference>
<evidence type="ECO:0000259" key="7">
    <source>
        <dbReference type="PROSITE" id="PS50113"/>
    </source>
</evidence>
<dbReference type="PANTHER" id="PTHR43719:SF30">
    <property type="entry name" value="TWO-COMPONENT SYSTEM RESPONSE REGULATOR"/>
    <property type="match status" value="1"/>
</dbReference>
<feature type="modified residue" description="4-aspartylphosphate" evidence="2">
    <location>
        <position position="1039"/>
    </location>
</feature>
<keyword evidence="1 2" id="KW-0597">Phosphoprotein</keyword>
<dbReference type="STRING" id="1043005.A0A074YFJ5"/>
<dbReference type="InterPro" id="IPR013655">
    <property type="entry name" value="PAS_fold_3"/>
</dbReference>
<dbReference type="Pfam" id="PF00072">
    <property type="entry name" value="Response_reg"/>
    <property type="match status" value="1"/>
</dbReference>
<dbReference type="PROSITE" id="PS50113">
    <property type="entry name" value="PAC"/>
    <property type="match status" value="1"/>
</dbReference>
<feature type="domain" description="Histidine kinase" evidence="4">
    <location>
        <begin position="665"/>
        <end position="940"/>
    </location>
</feature>
<dbReference type="InterPro" id="IPR000700">
    <property type="entry name" value="PAS-assoc_C"/>
</dbReference>
<protein>
    <recommendedName>
        <fullName evidence="10">Histidine kinase</fullName>
    </recommendedName>
</protein>
<dbReference type="GeneID" id="25369896"/>
<dbReference type="PROSITE" id="PS50112">
    <property type="entry name" value="PAS"/>
    <property type="match status" value="1"/>
</dbReference>
<evidence type="ECO:0000256" key="1">
    <source>
        <dbReference type="ARBA" id="ARBA00022553"/>
    </source>
</evidence>
<dbReference type="Gene3D" id="1.10.287.130">
    <property type="match status" value="1"/>
</dbReference>
<evidence type="ECO:0008006" key="10">
    <source>
        <dbReference type="Google" id="ProtNLM"/>
    </source>
</evidence>
<dbReference type="CDD" id="cd00130">
    <property type="entry name" value="PAS"/>
    <property type="match status" value="1"/>
</dbReference>
<dbReference type="Pfam" id="PF08447">
    <property type="entry name" value="PAS_3"/>
    <property type="match status" value="1"/>
</dbReference>
<feature type="domain" description="PAS" evidence="6">
    <location>
        <begin position="518"/>
        <end position="593"/>
    </location>
</feature>
<dbReference type="InterPro" id="IPR001789">
    <property type="entry name" value="Sig_transdc_resp-reg_receiver"/>
</dbReference>
<dbReference type="PROSITE" id="PS50110">
    <property type="entry name" value="RESPONSE_REGULATORY"/>
    <property type="match status" value="1"/>
</dbReference>
<dbReference type="InterPro" id="IPR003594">
    <property type="entry name" value="HATPase_dom"/>
</dbReference>
<dbReference type="CDD" id="cd00082">
    <property type="entry name" value="HisKA"/>
    <property type="match status" value="1"/>
</dbReference>
<dbReference type="CDD" id="cd17546">
    <property type="entry name" value="REC_hyHK_CKI1_RcsC-like"/>
    <property type="match status" value="1"/>
</dbReference>
<dbReference type="InParanoid" id="A0A074YFJ5"/>
<feature type="domain" description="PAC" evidence="7">
    <location>
        <begin position="596"/>
        <end position="650"/>
    </location>
</feature>
<dbReference type="PROSITE" id="PS50109">
    <property type="entry name" value="HIS_KIN"/>
    <property type="match status" value="1"/>
</dbReference>
<feature type="region of interest" description="Disordered" evidence="3">
    <location>
        <begin position="113"/>
        <end position="153"/>
    </location>
</feature>
<dbReference type="EMBL" id="KL584756">
    <property type="protein sequence ID" value="KEQ96520.1"/>
    <property type="molecule type" value="Genomic_DNA"/>
</dbReference>
<dbReference type="SUPFAM" id="SSF55874">
    <property type="entry name" value="ATPase domain of HSP90 chaperone/DNA topoisomerase II/histidine kinase"/>
    <property type="match status" value="1"/>
</dbReference>
<dbReference type="SMART" id="SM00388">
    <property type="entry name" value="HisKA"/>
    <property type="match status" value="1"/>
</dbReference>
<dbReference type="Proteomes" id="UP000030641">
    <property type="component" value="Unassembled WGS sequence"/>
</dbReference>
<gene>
    <name evidence="8" type="ORF">AUEXF2481DRAFT_642106</name>
</gene>
<dbReference type="OMA" id="ICENEGH"/>
<dbReference type="InterPro" id="IPR036890">
    <property type="entry name" value="HATPase_C_sf"/>
</dbReference>
<dbReference type="SUPFAM" id="SSF47384">
    <property type="entry name" value="Homodimeric domain of signal transducing histidine kinase"/>
    <property type="match status" value="1"/>
</dbReference>
<dbReference type="Pfam" id="PF00512">
    <property type="entry name" value="HisKA"/>
    <property type="match status" value="1"/>
</dbReference>
<evidence type="ECO:0000259" key="4">
    <source>
        <dbReference type="PROSITE" id="PS50109"/>
    </source>
</evidence>
<dbReference type="InterPro" id="IPR004358">
    <property type="entry name" value="Sig_transdc_His_kin-like_C"/>
</dbReference>
<keyword evidence="9" id="KW-1185">Reference proteome</keyword>